<protein>
    <submittedName>
        <fullName evidence="2">Phage tail protein</fullName>
    </submittedName>
</protein>
<reference evidence="2 3" key="1">
    <citation type="submission" date="2024-09" db="EMBL/GenBank/DDBJ databases">
        <authorList>
            <person name="Sun Q."/>
            <person name="Mori K."/>
        </authorList>
    </citation>
    <scope>NUCLEOTIDE SEQUENCE [LARGE SCALE GENOMIC DNA]</scope>
    <source>
        <strain evidence="2 3">JCM 11411</strain>
    </source>
</reference>
<evidence type="ECO:0000259" key="1">
    <source>
        <dbReference type="Pfam" id="PF14594"/>
    </source>
</evidence>
<accession>A0ABV5X8P1</accession>
<gene>
    <name evidence="2" type="ORF">ACFFQ6_04055</name>
</gene>
<dbReference type="EMBL" id="JBHMAS010000004">
    <property type="protein sequence ID" value="MFB9778840.1"/>
    <property type="molecule type" value="Genomic_DNA"/>
</dbReference>
<name>A0ABV5X8P1_9NOCA</name>
<comment type="caution">
    <text evidence="2">The sequence shown here is derived from an EMBL/GenBank/DDBJ whole genome shotgun (WGS) entry which is preliminary data.</text>
</comment>
<feature type="domain" description="Gp28/Gp37-like" evidence="1">
    <location>
        <begin position="44"/>
        <end position="531"/>
    </location>
</feature>
<dbReference type="RefSeq" id="WP_378373942.1">
    <property type="nucleotide sequence ID" value="NZ_JBHMAS010000004.1"/>
</dbReference>
<dbReference type="InterPro" id="IPR029432">
    <property type="entry name" value="Gp28/Gp37-like_dom"/>
</dbReference>
<proteinExistence type="predicted"/>
<keyword evidence="3" id="KW-1185">Reference proteome</keyword>
<evidence type="ECO:0000313" key="2">
    <source>
        <dbReference type="EMBL" id="MFB9778840.1"/>
    </source>
</evidence>
<dbReference type="Pfam" id="PF14594">
    <property type="entry name" value="Sipho_Gp37"/>
    <property type="match status" value="1"/>
</dbReference>
<sequence>MTAPVLDNPLLHDQELMDRMQAILDDSERKKENRARRRRKPPLIRLWDGDMNYRGRVTVEWEMAVKWIKNNSGPGRIVLPANHYLAKWAVDPYGRAKQNVHMTVDKDGARWGGRLQQARRAAPRDGKNFVELQFLDDYEELKHLLVWSNPFLPAIIQFPRSFVLAGPSIYMLKLALFLNIMRMEGNWWALPDDPMDPAQWGQGLDMSNWNMVVKPGSLLGDSSPWTVLSSRFKYWHDMAGPTLGDAQLMVTTRRYLQGDPPPWPGANLRHGTIVFDVVDKSGYWDETSQGGSIWDGLKRTIVNLASNLVDETLAEVIDPIDPYKDVTGSSIWTYPRAPYVVYREGRISGMEVSDWCHKHGGSVQMVVGGHSFPGVDEGISAAIQLGLNNLGQLIFQPTLGTIADTFLKPIYSGTVAAWVSVKSPVRALKYGWSHYQEDIVSGGDRAYTLSSIMKIREGFWKSRPRITHRMELADGRPYLIGDNGQGHFFLGDRIGSTLKDVGKRGQIYVEQVAEIELVCDRGQNKWNATTGEPEDLESPTARGMRQFANLAGAAHDLGVI</sequence>
<organism evidence="2 3">
    <name type="scientific">Rhodococcus baikonurensis</name>
    <dbReference type="NCBI Taxonomy" id="172041"/>
    <lineage>
        <taxon>Bacteria</taxon>
        <taxon>Bacillati</taxon>
        <taxon>Actinomycetota</taxon>
        <taxon>Actinomycetes</taxon>
        <taxon>Mycobacteriales</taxon>
        <taxon>Nocardiaceae</taxon>
        <taxon>Rhodococcus</taxon>
        <taxon>Rhodococcus erythropolis group</taxon>
    </lineage>
</organism>
<dbReference type="Proteomes" id="UP001589587">
    <property type="component" value="Unassembled WGS sequence"/>
</dbReference>
<evidence type="ECO:0000313" key="3">
    <source>
        <dbReference type="Proteomes" id="UP001589587"/>
    </source>
</evidence>